<feature type="compositionally biased region" description="Basic residues" evidence="1">
    <location>
        <begin position="1055"/>
        <end position="1065"/>
    </location>
</feature>
<evidence type="ECO:0000256" key="1">
    <source>
        <dbReference type="SAM" id="MobiDB-lite"/>
    </source>
</evidence>
<dbReference type="Proteomes" id="UP000717696">
    <property type="component" value="Unassembled WGS sequence"/>
</dbReference>
<feature type="compositionally biased region" description="Basic and acidic residues" evidence="1">
    <location>
        <begin position="191"/>
        <end position="202"/>
    </location>
</feature>
<organism evidence="2 3">
    <name type="scientific">Dactylonectria estremocensis</name>
    <dbReference type="NCBI Taxonomy" id="1079267"/>
    <lineage>
        <taxon>Eukaryota</taxon>
        <taxon>Fungi</taxon>
        <taxon>Dikarya</taxon>
        <taxon>Ascomycota</taxon>
        <taxon>Pezizomycotina</taxon>
        <taxon>Sordariomycetes</taxon>
        <taxon>Hypocreomycetidae</taxon>
        <taxon>Hypocreales</taxon>
        <taxon>Nectriaceae</taxon>
        <taxon>Dactylonectria</taxon>
    </lineage>
</organism>
<accession>A0A9P9FD46</accession>
<feature type="compositionally biased region" description="Basic and acidic residues" evidence="1">
    <location>
        <begin position="705"/>
        <end position="714"/>
    </location>
</feature>
<feature type="region of interest" description="Disordered" evidence="1">
    <location>
        <begin position="1"/>
        <end position="48"/>
    </location>
</feature>
<feature type="compositionally biased region" description="Polar residues" evidence="1">
    <location>
        <begin position="795"/>
        <end position="823"/>
    </location>
</feature>
<comment type="caution">
    <text evidence="2">The sequence shown here is derived from an EMBL/GenBank/DDBJ whole genome shotgun (WGS) entry which is preliminary data.</text>
</comment>
<name>A0A9P9FD46_9HYPO</name>
<evidence type="ECO:0000313" key="2">
    <source>
        <dbReference type="EMBL" id="KAH7158167.1"/>
    </source>
</evidence>
<feature type="compositionally biased region" description="Basic residues" evidence="1">
    <location>
        <begin position="758"/>
        <end position="768"/>
    </location>
</feature>
<protein>
    <submittedName>
        <fullName evidence="2">Uncharacterized protein</fullName>
    </submittedName>
</protein>
<gene>
    <name evidence="2" type="ORF">B0J13DRAFT_190199</name>
</gene>
<feature type="region of interest" description="Disordered" evidence="1">
    <location>
        <begin position="154"/>
        <end position="179"/>
    </location>
</feature>
<feature type="region of interest" description="Disordered" evidence="1">
    <location>
        <begin position="429"/>
        <end position="520"/>
    </location>
</feature>
<proteinExistence type="predicted"/>
<feature type="compositionally biased region" description="Polar residues" evidence="1">
    <location>
        <begin position="634"/>
        <end position="668"/>
    </location>
</feature>
<dbReference type="EMBL" id="JAGMUU010000003">
    <property type="protein sequence ID" value="KAH7158167.1"/>
    <property type="molecule type" value="Genomic_DNA"/>
</dbReference>
<keyword evidence="3" id="KW-1185">Reference proteome</keyword>
<dbReference type="AlphaFoldDB" id="A0A9P9FD46"/>
<feature type="region of interest" description="Disordered" evidence="1">
    <location>
        <begin position="560"/>
        <end position="579"/>
    </location>
</feature>
<feature type="compositionally biased region" description="Basic and acidic residues" evidence="1">
    <location>
        <begin position="1083"/>
        <end position="1107"/>
    </location>
</feature>
<feature type="region of interest" description="Disordered" evidence="1">
    <location>
        <begin position="598"/>
        <end position="1161"/>
    </location>
</feature>
<evidence type="ECO:0000313" key="3">
    <source>
        <dbReference type="Proteomes" id="UP000717696"/>
    </source>
</evidence>
<feature type="compositionally biased region" description="Low complexity" evidence="1">
    <location>
        <begin position="508"/>
        <end position="520"/>
    </location>
</feature>
<feature type="compositionally biased region" description="Polar residues" evidence="1">
    <location>
        <begin position="441"/>
        <end position="450"/>
    </location>
</feature>
<feature type="compositionally biased region" description="Polar residues" evidence="1">
    <location>
        <begin position="773"/>
        <end position="785"/>
    </location>
</feature>
<feature type="compositionally biased region" description="Polar residues" evidence="1">
    <location>
        <begin position="1150"/>
        <end position="1161"/>
    </location>
</feature>
<feature type="compositionally biased region" description="Polar residues" evidence="1">
    <location>
        <begin position="937"/>
        <end position="946"/>
    </location>
</feature>
<feature type="compositionally biased region" description="Basic and acidic residues" evidence="1">
    <location>
        <begin position="478"/>
        <end position="489"/>
    </location>
</feature>
<dbReference type="OrthoDB" id="3941926at2759"/>
<sequence>MIHRRDEVHRRPKPSHDSTGLPPLKFPMATQPVPHNQRAPLPPPSGLAMMGGNDQVRPQATNDHLMAPSAYPTQPMVQSAYEPFDAVQPNSGLPLELDCQPRVTHISSRQQSLDVSRASSVSVGLQINRTERNEPHWPHNNGLPRNGNFNAVPPIVDRGTGRNGTRAARGNRRGGYNQRNATVQVTQQHQGDQRPTHNKRDGTPYSVNTFRRQTVGHQPPNPFPCRNSNSGLNGIEYLHCTCDDCNQRNRSVHVLVKGATPNQQLLDLQTRIKFGLGERFGKVDAVFPVPSKDFAMFIVRFSLEYSVSEALVAGGGDMAEIGISVTISPVVRSKWINRPHGGVAPTNGSRDLALQHPPLSSPIATNQPHSMSYLDAAGVSHAAHSTQNLGLPVHLPHVQIIRGEYSGQPYVSAGHFPHAAFARTSFSNPTYHAGQHLPSREQAQNQGRRMSSSHRETSFGSRASLLKKVEVPQPKASKGKENGGGKEQAKGSAQAKECKPSKAKHTMSSKTTETSSNETGSCCADQIVLGDGKVNDRQLEAANNAPPEESLPTLAADSIPGVHREDHNSPSRVPSIFTDQEIKERRKAWARISMPIGPRKVKTCPTSANDIMETKESASKSALDGKSIIASERSLPSQSSIFMPDTGSTPELSPNRGSAASSLTQKGISFSGRLCDETTAKTLQSKPTKGPSVMHSKHKQGTSGRESRQSDRSGQDSSFSTPTSPHLHMAATKPSELHRGHQARSGSDQPQPGEGPRKSRKNKNKKKAKQGEHSQQASTTPSNPAMAQAGRSKESPQQPGTPSQGVQNTAKAVSKETCSQKTISEVRPLSPGKRYREDSTQRCGSTSAKRTKPDGDEDSSVKGSRPPTPNDPHQTQVINEETRGRKGYRVGAGGSLRMGKQRRARPLLTEPSVAEQHLNTQVAPPSSDFGFECPSMAQLQGSTCMTGDTEKEKPAAPRVQSQLNPAAKDYQSPSWDLDYKPPTKAENNTAFDNAKEVSLPQPQKADNARQESPAESTPTEDKKEPTLLNDAAPTDSASPGTRKPSKSPKLDKGKSKGKGKGKGKGKTAPDEDKTVVAKNMKAPVEDKAAPTEDKATPTKKKAEEPHTPNRASAQRKANLDNDHWPSLPPPRDRAASKSSTPSLWGAKKTGGSSRQSSPGNK</sequence>
<feature type="region of interest" description="Disordered" evidence="1">
    <location>
        <begin position="185"/>
        <end position="204"/>
    </location>
</feature>
<reference evidence="2" key="1">
    <citation type="journal article" date="2021" name="Nat. Commun.">
        <title>Genetic determinants of endophytism in the Arabidopsis root mycobiome.</title>
        <authorList>
            <person name="Mesny F."/>
            <person name="Miyauchi S."/>
            <person name="Thiergart T."/>
            <person name="Pickel B."/>
            <person name="Atanasova L."/>
            <person name="Karlsson M."/>
            <person name="Huettel B."/>
            <person name="Barry K.W."/>
            <person name="Haridas S."/>
            <person name="Chen C."/>
            <person name="Bauer D."/>
            <person name="Andreopoulos W."/>
            <person name="Pangilinan J."/>
            <person name="LaButti K."/>
            <person name="Riley R."/>
            <person name="Lipzen A."/>
            <person name="Clum A."/>
            <person name="Drula E."/>
            <person name="Henrissat B."/>
            <person name="Kohler A."/>
            <person name="Grigoriev I.V."/>
            <person name="Martin F.M."/>
            <person name="Hacquard S."/>
        </authorList>
    </citation>
    <scope>NUCLEOTIDE SEQUENCE</scope>
    <source>
        <strain evidence="2">MPI-CAGE-AT-0021</strain>
    </source>
</reference>